<dbReference type="EMBL" id="JANIIK010000034">
    <property type="protein sequence ID" value="KAJ3615057.1"/>
    <property type="molecule type" value="Genomic_DNA"/>
</dbReference>
<sequence length="138" mass="15603">MSFMRPLHSSLGSLSTRLGPQTPYPDLVHRPPTYISTQTWSTESLQTHYPPRPGPQTLYLPRPGPQTPYRSGIQPLSNPDLVHRPPTELSTQIWSTRPPTDLLPTQTWSTDPQQTPFSPDILQTYSTRPPTDQVHQTP</sequence>
<protein>
    <submittedName>
        <fullName evidence="2">Uncharacterized protein</fullName>
    </submittedName>
</protein>
<feature type="compositionally biased region" description="Polar residues" evidence="1">
    <location>
        <begin position="10"/>
        <end position="19"/>
    </location>
</feature>
<feature type="region of interest" description="Disordered" evidence="1">
    <location>
        <begin position="1"/>
        <end position="138"/>
    </location>
</feature>
<feature type="compositionally biased region" description="Polar residues" evidence="1">
    <location>
        <begin position="34"/>
        <end position="47"/>
    </location>
</feature>
<proteinExistence type="predicted"/>
<dbReference type="Proteomes" id="UP001148018">
    <property type="component" value="Unassembled WGS sequence"/>
</dbReference>
<gene>
    <name evidence="2" type="ORF">NHX12_018625</name>
</gene>
<keyword evidence="3" id="KW-1185">Reference proteome</keyword>
<evidence type="ECO:0000313" key="2">
    <source>
        <dbReference type="EMBL" id="KAJ3615057.1"/>
    </source>
</evidence>
<accession>A0A9Q0IVJ6</accession>
<dbReference type="AlphaFoldDB" id="A0A9Q0IVJ6"/>
<reference evidence="2" key="1">
    <citation type="submission" date="2022-07" db="EMBL/GenBank/DDBJ databases">
        <title>Chromosome-level genome of Muraenolepis orangiensis.</title>
        <authorList>
            <person name="Kim J."/>
        </authorList>
    </citation>
    <scope>NUCLEOTIDE SEQUENCE</scope>
    <source>
        <strain evidence="2">KU_S4_2022</strain>
        <tissue evidence="2">Muscle</tissue>
    </source>
</reference>
<comment type="caution">
    <text evidence="2">The sequence shown here is derived from an EMBL/GenBank/DDBJ whole genome shotgun (WGS) entry which is preliminary data.</text>
</comment>
<evidence type="ECO:0000256" key="1">
    <source>
        <dbReference type="SAM" id="MobiDB-lite"/>
    </source>
</evidence>
<evidence type="ECO:0000313" key="3">
    <source>
        <dbReference type="Proteomes" id="UP001148018"/>
    </source>
</evidence>
<name>A0A9Q0IVJ6_9TELE</name>
<feature type="compositionally biased region" description="Polar residues" evidence="1">
    <location>
        <begin position="88"/>
        <end position="138"/>
    </location>
</feature>
<organism evidence="2 3">
    <name type="scientific">Muraenolepis orangiensis</name>
    <name type="common">Patagonian moray cod</name>
    <dbReference type="NCBI Taxonomy" id="630683"/>
    <lineage>
        <taxon>Eukaryota</taxon>
        <taxon>Metazoa</taxon>
        <taxon>Chordata</taxon>
        <taxon>Craniata</taxon>
        <taxon>Vertebrata</taxon>
        <taxon>Euteleostomi</taxon>
        <taxon>Actinopterygii</taxon>
        <taxon>Neopterygii</taxon>
        <taxon>Teleostei</taxon>
        <taxon>Neoteleostei</taxon>
        <taxon>Acanthomorphata</taxon>
        <taxon>Zeiogadaria</taxon>
        <taxon>Gadariae</taxon>
        <taxon>Gadiformes</taxon>
        <taxon>Muraenolepidoidei</taxon>
        <taxon>Muraenolepididae</taxon>
        <taxon>Muraenolepis</taxon>
    </lineage>
</organism>